<feature type="compositionally biased region" description="Polar residues" evidence="7">
    <location>
        <begin position="148"/>
        <end position="166"/>
    </location>
</feature>
<keyword evidence="6" id="KW-0175">Coiled coil</keyword>
<proteinExistence type="predicted"/>
<evidence type="ECO:0000256" key="7">
    <source>
        <dbReference type="SAM" id="MobiDB-lite"/>
    </source>
</evidence>
<dbReference type="PROSITE" id="PS50950">
    <property type="entry name" value="ZF_THAP"/>
    <property type="match status" value="1"/>
</dbReference>
<evidence type="ECO:0000256" key="1">
    <source>
        <dbReference type="ARBA" id="ARBA00022723"/>
    </source>
</evidence>
<keyword evidence="4 5" id="KW-0238">DNA-binding</keyword>
<dbReference type="Pfam" id="PF05485">
    <property type="entry name" value="THAP"/>
    <property type="match status" value="1"/>
</dbReference>
<dbReference type="GO" id="GO:0006355">
    <property type="term" value="P:regulation of DNA-templated transcription"/>
    <property type="evidence" value="ECO:0007669"/>
    <property type="project" value="TreeGrafter"/>
</dbReference>
<dbReference type="PANTHER" id="PTHR47502">
    <property type="entry name" value="THAP DOMAIN-CONTAINING PROTEIN 7"/>
    <property type="match status" value="1"/>
</dbReference>
<dbReference type="GO" id="GO:0005634">
    <property type="term" value="C:nucleus"/>
    <property type="evidence" value="ECO:0007669"/>
    <property type="project" value="TreeGrafter"/>
</dbReference>
<keyword evidence="1" id="KW-0479">Metal-binding</keyword>
<name>A0AAV6R9H7_SOLSE</name>
<keyword evidence="3" id="KW-0862">Zinc</keyword>
<keyword evidence="2 5" id="KW-0863">Zinc-finger</keyword>
<feature type="region of interest" description="Disordered" evidence="7">
    <location>
        <begin position="112"/>
        <end position="203"/>
    </location>
</feature>
<dbReference type="InterPro" id="IPR026519">
    <property type="entry name" value="THAP7"/>
</dbReference>
<dbReference type="InterPro" id="IPR006612">
    <property type="entry name" value="THAP_Znf"/>
</dbReference>
<protein>
    <submittedName>
        <fullName evidence="9">THAP domain-containing 7 isoform X1</fullName>
    </submittedName>
</protein>
<evidence type="ECO:0000256" key="5">
    <source>
        <dbReference type="PROSITE-ProRule" id="PRU00309"/>
    </source>
</evidence>
<dbReference type="Proteomes" id="UP000693946">
    <property type="component" value="Linkage Group LG20"/>
</dbReference>
<dbReference type="SMART" id="SM00980">
    <property type="entry name" value="THAP"/>
    <property type="match status" value="1"/>
</dbReference>
<feature type="coiled-coil region" evidence="6">
    <location>
        <begin position="228"/>
        <end position="258"/>
    </location>
</feature>
<evidence type="ECO:0000313" key="9">
    <source>
        <dbReference type="EMBL" id="KAG7501117.1"/>
    </source>
</evidence>
<dbReference type="GO" id="GO:0008270">
    <property type="term" value="F:zinc ion binding"/>
    <property type="evidence" value="ECO:0007669"/>
    <property type="project" value="UniProtKB-KW"/>
</dbReference>
<evidence type="ECO:0000256" key="2">
    <source>
        <dbReference type="ARBA" id="ARBA00022771"/>
    </source>
</evidence>
<comment type="caution">
    <text evidence="9">The sequence shown here is derived from an EMBL/GenBank/DDBJ whole genome shotgun (WGS) entry which is preliminary data.</text>
</comment>
<dbReference type="SMART" id="SM00692">
    <property type="entry name" value="DM3"/>
    <property type="match status" value="1"/>
</dbReference>
<evidence type="ECO:0000256" key="6">
    <source>
        <dbReference type="SAM" id="Coils"/>
    </source>
</evidence>
<dbReference type="AlphaFoldDB" id="A0AAV6R9H7"/>
<keyword evidence="10" id="KW-1185">Reference proteome</keyword>
<organism evidence="9 10">
    <name type="scientific">Solea senegalensis</name>
    <name type="common">Senegalese sole</name>
    <dbReference type="NCBI Taxonomy" id="28829"/>
    <lineage>
        <taxon>Eukaryota</taxon>
        <taxon>Metazoa</taxon>
        <taxon>Chordata</taxon>
        <taxon>Craniata</taxon>
        <taxon>Vertebrata</taxon>
        <taxon>Euteleostomi</taxon>
        <taxon>Actinopterygii</taxon>
        <taxon>Neopterygii</taxon>
        <taxon>Teleostei</taxon>
        <taxon>Neoteleostei</taxon>
        <taxon>Acanthomorphata</taxon>
        <taxon>Carangaria</taxon>
        <taxon>Pleuronectiformes</taxon>
        <taxon>Pleuronectoidei</taxon>
        <taxon>Soleidae</taxon>
        <taxon>Solea</taxon>
    </lineage>
</organism>
<evidence type="ECO:0000256" key="4">
    <source>
        <dbReference type="ARBA" id="ARBA00023125"/>
    </source>
</evidence>
<reference evidence="9 10" key="1">
    <citation type="journal article" date="2021" name="Sci. Rep.">
        <title>Chromosome anchoring in Senegalese sole (Solea senegalensis) reveals sex-associated markers and genome rearrangements in flatfish.</title>
        <authorList>
            <person name="Guerrero-Cozar I."/>
            <person name="Gomez-Garrido J."/>
            <person name="Berbel C."/>
            <person name="Martinez-Blanch J.F."/>
            <person name="Alioto T."/>
            <person name="Claros M.G."/>
            <person name="Gagnaire P.A."/>
            <person name="Manchado M."/>
        </authorList>
    </citation>
    <scope>NUCLEOTIDE SEQUENCE [LARGE SCALE GENOMIC DNA]</scope>
    <source>
        <strain evidence="9">Sse05_10M</strain>
    </source>
</reference>
<sequence length="545" mass="61759">MGPSAKQSTCHTYTYKVELYCAGMPRHCSAGGCKSRDNRDTRNAGITFHRLPKGATRRNLWITNSHRADSWDPQTKFVYFCSKHFTPESFELTSCSGVRRLKEDAFPTVFDSSATKKHRRAGTAQKQEAKPVRVRRLRSGNQEHESDQGPSSEEPTVQRSVTPSQTETHEDLPTSPREPSGAEEHAPSPPPESRPLSPTRFMRRLPPPPGFYLSKEHSYAQLCPLLWRRRYDQAIDCLEKALRQLHAARRRESRLRNTVLRLRDKQLKHTLLVSQDGCKNSHRGSWTLGGERRRGKGGPNQEESENESKTEDVGVFEDRCVDRMALGSRFLPDTNRWTDKEKSHCLCCGRGQVQAHGPLPEHNVSEIIQRTAEDTVTFRQERPLEEKDTSDSVLVVPAAVCLPATPQKSVQCLGSQQKLLLSDVCEEECDAEGQEYHPHLQQQQQQQLLWIQDIAEGRVLLVPVPAEDGLQSFLTNEAQTIMVSEVDHKCDTSGGGVLRTEAAYEEEQHCVISNAAVETRREDMREKLKEHLEGFHLQLSSEFIN</sequence>
<evidence type="ECO:0000259" key="8">
    <source>
        <dbReference type="PROSITE" id="PS50950"/>
    </source>
</evidence>
<evidence type="ECO:0000313" key="10">
    <source>
        <dbReference type="Proteomes" id="UP000693946"/>
    </source>
</evidence>
<evidence type="ECO:0000256" key="3">
    <source>
        <dbReference type="ARBA" id="ARBA00022833"/>
    </source>
</evidence>
<dbReference type="PANTHER" id="PTHR47502:SF1">
    <property type="entry name" value="THAP DOMAIN-CONTAINING PROTEIN 7"/>
    <property type="match status" value="1"/>
</dbReference>
<gene>
    <name evidence="9" type="ORF">JOB18_040401</name>
</gene>
<accession>A0AAV6R9H7</accession>
<feature type="region of interest" description="Disordered" evidence="7">
    <location>
        <begin position="282"/>
        <end position="312"/>
    </location>
</feature>
<dbReference type="GO" id="GO:0003677">
    <property type="term" value="F:DNA binding"/>
    <property type="evidence" value="ECO:0007669"/>
    <property type="project" value="UniProtKB-UniRule"/>
</dbReference>
<feature type="domain" description="THAP-type" evidence="8">
    <location>
        <begin position="24"/>
        <end position="110"/>
    </location>
</feature>
<dbReference type="EMBL" id="JAGKHQ010000013">
    <property type="protein sequence ID" value="KAG7501117.1"/>
    <property type="molecule type" value="Genomic_DNA"/>
</dbReference>